<gene>
    <name evidence="3" type="ORF">C0Q70_03393</name>
</gene>
<evidence type="ECO:0008006" key="5">
    <source>
        <dbReference type="Google" id="ProtNLM"/>
    </source>
</evidence>
<keyword evidence="2" id="KW-0812">Transmembrane</keyword>
<feature type="region of interest" description="Disordered" evidence="1">
    <location>
        <begin position="254"/>
        <end position="290"/>
    </location>
</feature>
<feature type="transmembrane region" description="Helical" evidence="2">
    <location>
        <begin position="219"/>
        <end position="243"/>
    </location>
</feature>
<keyword evidence="2" id="KW-1133">Transmembrane helix</keyword>
<dbReference type="OrthoDB" id="6215606at2759"/>
<name>A0A2T7PSP3_POMCA</name>
<dbReference type="Proteomes" id="UP000245119">
    <property type="component" value="Linkage Group LG2"/>
</dbReference>
<organism evidence="3 4">
    <name type="scientific">Pomacea canaliculata</name>
    <name type="common">Golden apple snail</name>
    <dbReference type="NCBI Taxonomy" id="400727"/>
    <lineage>
        <taxon>Eukaryota</taxon>
        <taxon>Metazoa</taxon>
        <taxon>Spiralia</taxon>
        <taxon>Lophotrochozoa</taxon>
        <taxon>Mollusca</taxon>
        <taxon>Gastropoda</taxon>
        <taxon>Caenogastropoda</taxon>
        <taxon>Architaenioglossa</taxon>
        <taxon>Ampullarioidea</taxon>
        <taxon>Ampullariidae</taxon>
        <taxon>Pomacea</taxon>
    </lineage>
</organism>
<keyword evidence="2" id="KW-0472">Membrane</keyword>
<feature type="region of interest" description="Disordered" evidence="1">
    <location>
        <begin position="328"/>
        <end position="360"/>
    </location>
</feature>
<feature type="compositionally biased region" description="Basic and acidic residues" evidence="1">
    <location>
        <begin position="266"/>
        <end position="275"/>
    </location>
</feature>
<accession>A0A2T7PSP3</accession>
<comment type="caution">
    <text evidence="3">The sequence shown here is derived from an EMBL/GenBank/DDBJ whole genome shotgun (WGS) entry which is preliminary data.</text>
</comment>
<keyword evidence="4" id="KW-1185">Reference proteome</keyword>
<evidence type="ECO:0000256" key="1">
    <source>
        <dbReference type="SAM" id="MobiDB-lite"/>
    </source>
</evidence>
<protein>
    <recommendedName>
        <fullName evidence="5">Ig-like domain-containing protein</fullName>
    </recommendedName>
</protein>
<evidence type="ECO:0000313" key="3">
    <source>
        <dbReference type="EMBL" id="PVD36410.1"/>
    </source>
</evidence>
<dbReference type="EMBL" id="PZQS01000002">
    <property type="protein sequence ID" value="PVD36410.1"/>
    <property type="molecule type" value="Genomic_DNA"/>
</dbReference>
<evidence type="ECO:0000256" key="2">
    <source>
        <dbReference type="SAM" id="Phobius"/>
    </source>
</evidence>
<feature type="compositionally biased region" description="Basic and acidic residues" evidence="1">
    <location>
        <begin position="346"/>
        <end position="360"/>
    </location>
</feature>
<proteinExistence type="predicted"/>
<sequence length="360" mass="39991">MKDGCCRFLDYKQDALGRISPVTIPVSFPIRGCHNETIFVFEDSPATFTCTNIPRNAEQNVSYAETTELSNQTGREYLENWTCSFSQPLPRDEGIYNYTISADTFQIQGYSSTITVETPGYLSTTCPEVIEEGKSLRCQCETNRTGTPPGLVLWDGYKSDTLEIENVRLENNGSNFTCLLVWRNDTYRVLLYSLTVTQTVASTSPTGGDASASSQGFPMLLVILGAVGAVLVITVVAILVVCITRRRRGKQQGVVNVRHRGRMNLKGRDREEKPVNDTAPSAPTKDGQDFEDHVNVLYGGCADLRTNQSNDLAENMDATYAVVDKARLKNREHESSPSGFPYSAATERERERKKEAWHPG</sequence>
<dbReference type="AlphaFoldDB" id="A0A2T7PSP3"/>
<reference evidence="3 4" key="1">
    <citation type="submission" date="2018-04" db="EMBL/GenBank/DDBJ databases">
        <title>The genome of golden apple snail Pomacea canaliculata provides insight into stress tolerance and invasive adaptation.</title>
        <authorList>
            <person name="Liu C."/>
            <person name="Liu B."/>
            <person name="Ren Y."/>
            <person name="Zhang Y."/>
            <person name="Wang H."/>
            <person name="Li S."/>
            <person name="Jiang F."/>
            <person name="Yin L."/>
            <person name="Zhang G."/>
            <person name="Qian W."/>
            <person name="Fan W."/>
        </authorList>
    </citation>
    <scope>NUCLEOTIDE SEQUENCE [LARGE SCALE GENOMIC DNA]</scope>
    <source>
        <strain evidence="3">SZHN2017</strain>
        <tissue evidence="3">Muscle</tissue>
    </source>
</reference>
<evidence type="ECO:0000313" key="4">
    <source>
        <dbReference type="Proteomes" id="UP000245119"/>
    </source>
</evidence>